<dbReference type="Pfam" id="PF17837">
    <property type="entry name" value="4PPT_N"/>
    <property type="match status" value="1"/>
</dbReference>
<dbReference type="GO" id="GO:0005886">
    <property type="term" value="C:plasma membrane"/>
    <property type="evidence" value="ECO:0007669"/>
    <property type="project" value="TreeGrafter"/>
</dbReference>
<evidence type="ECO:0000256" key="13">
    <source>
        <dbReference type="PIRSR" id="PIRSR603542-2"/>
    </source>
</evidence>
<dbReference type="AlphaFoldDB" id="A0A0L7SWY4"/>
<feature type="binding site" evidence="12">
    <location>
        <position position="180"/>
    </location>
    <ligand>
        <name>CoA</name>
        <dbReference type="ChEBI" id="CHEBI:57287"/>
    </ligand>
</feature>
<comment type="function">
    <text evidence="1">Involved in the biosynthesis of the siderophore enterobactin (enterochelin), which is a macrocyclic trimeric lactone of N-(2,3-dihydroxybenzoyl)-serine. The serine trilactone serves as a scaffolding for the three catechol functionalities that provide hexadentate coordination for the tightly ligated iron(2+) atoms. Plays an essential role in the assembly of the enterobactin by catalyzing the transfer of the 4'-phosphopantetheine (Ppant) moiety from coenzyme A to the apo-domains of both EntB (ArCP domain) and EntF (PCP domain) to yield their holo-forms which make them competent for the activation of 2,3-dihydroxybenzoate (DHB) and L-serine, respectively.</text>
</comment>
<evidence type="ECO:0000256" key="5">
    <source>
        <dbReference type="ARBA" id="ARBA00019087"/>
    </source>
</evidence>
<dbReference type="STRING" id="1560201.NG42_19410"/>
<evidence type="ECO:0000259" key="14">
    <source>
        <dbReference type="Pfam" id="PF01648"/>
    </source>
</evidence>
<evidence type="ECO:0000256" key="3">
    <source>
        <dbReference type="ARBA" id="ARBA00008342"/>
    </source>
</evidence>
<dbReference type="PRINTS" id="PR01399">
    <property type="entry name" value="ENTSNTHTASED"/>
</dbReference>
<feature type="binding site" evidence="12">
    <location>
        <begin position="109"/>
        <end position="110"/>
    </location>
    <ligand>
        <name>CoA</name>
        <dbReference type="ChEBI" id="CHEBI:57287"/>
    </ligand>
</feature>
<dbReference type="Proteomes" id="UP000036851">
    <property type="component" value="Unassembled WGS sequence"/>
</dbReference>
<dbReference type="UniPathway" id="UPA00017"/>
<proteinExistence type="inferred from homology"/>
<comment type="catalytic activity">
    <reaction evidence="11">
        <text>apo-[peptidyl-carrier protein] + CoA = holo-[peptidyl-carrier protein] + adenosine 3',5'-bisphosphate + H(+)</text>
        <dbReference type="Rhea" id="RHEA:46228"/>
        <dbReference type="Rhea" id="RHEA-COMP:11479"/>
        <dbReference type="Rhea" id="RHEA-COMP:11480"/>
        <dbReference type="ChEBI" id="CHEBI:15378"/>
        <dbReference type="ChEBI" id="CHEBI:29999"/>
        <dbReference type="ChEBI" id="CHEBI:57287"/>
        <dbReference type="ChEBI" id="CHEBI:58343"/>
        <dbReference type="ChEBI" id="CHEBI:64479"/>
    </reaction>
</comment>
<comment type="caution">
    <text evidence="16">The sequence shown here is derived from an EMBL/GenBank/DDBJ whole genome shotgun (WGS) entry which is preliminary data.</text>
</comment>
<dbReference type="InterPro" id="IPR003542">
    <property type="entry name" value="Enbac_synth_compD-like"/>
</dbReference>
<reference evidence="18 19" key="1">
    <citation type="journal article" date="2015" name="Int. J. Syst. Evol. Microbiol.">
        <title>Erwinia iniecta sp. nov., isolated from Russian wheat aphids (Diuraphis noxia).</title>
        <authorList>
            <person name="Campillo T."/>
            <person name="Luna E."/>
            <person name="Portier P."/>
            <person name="Fischer-Le Saux M."/>
            <person name="Lapitan N."/>
            <person name="Tisserat N.A."/>
            <person name="Leach J.E."/>
        </authorList>
    </citation>
    <scope>NUCLEOTIDE SEQUENCE [LARGE SCALE GENOMIC DNA]</scope>
    <source>
        <strain evidence="16 19">B120</strain>
        <strain evidence="17 18">B149</strain>
    </source>
</reference>
<evidence type="ECO:0000256" key="8">
    <source>
        <dbReference type="ARBA" id="ARBA00029894"/>
    </source>
</evidence>
<feature type="binding site" evidence="13">
    <location>
        <position position="131"/>
    </location>
    <ligand>
        <name>Mg(2+)</name>
        <dbReference type="ChEBI" id="CHEBI:18420"/>
    </ligand>
</feature>
<evidence type="ECO:0000256" key="11">
    <source>
        <dbReference type="ARBA" id="ARBA00049191"/>
    </source>
</evidence>
<evidence type="ECO:0000256" key="6">
    <source>
        <dbReference type="ARBA" id="ARBA00022679"/>
    </source>
</evidence>
<feature type="binding site" evidence="12">
    <location>
        <position position="65"/>
    </location>
    <ligand>
        <name>CoA</name>
        <dbReference type="ChEBI" id="CHEBI:57287"/>
    </ligand>
</feature>
<comment type="pathway">
    <text evidence="2">Siderophore biosynthesis; enterobactin biosynthesis.</text>
</comment>
<keyword evidence="6" id="KW-0808">Transferase</keyword>
<evidence type="ECO:0000256" key="4">
    <source>
        <dbReference type="ARBA" id="ARBA00011503"/>
    </source>
</evidence>
<comment type="similarity">
    <text evidence="3">Belongs to the P-Pant transferase superfamily. EntD family.</text>
</comment>
<dbReference type="GO" id="GO:0009366">
    <property type="term" value="C:enterobactin synthetase complex"/>
    <property type="evidence" value="ECO:0007669"/>
    <property type="project" value="InterPro"/>
</dbReference>
<dbReference type="RefSeq" id="WP_052902297.1">
    <property type="nucleotide sequence ID" value="NZ_JRXE01000034.1"/>
</dbReference>
<keyword evidence="19" id="KW-1185">Reference proteome</keyword>
<organism evidence="16 19">
    <name type="scientific">Winslowiella iniecta</name>
    <dbReference type="NCBI Taxonomy" id="1560201"/>
    <lineage>
        <taxon>Bacteria</taxon>
        <taxon>Pseudomonadati</taxon>
        <taxon>Pseudomonadota</taxon>
        <taxon>Gammaproteobacteria</taxon>
        <taxon>Enterobacterales</taxon>
        <taxon>Erwiniaceae</taxon>
        <taxon>Winslowiella</taxon>
    </lineage>
</organism>
<dbReference type="InterPro" id="IPR037143">
    <property type="entry name" value="4-PPantetheinyl_Trfase_dom_sf"/>
</dbReference>
<protein>
    <recommendedName>
        <fullName evidence="5">Enterobactin synthase component D</fullName>
    </recommendedName>
    <alternativeName>
        <fullName evidence="8">4'-phosphopantetheinyl transferase EntD</fullName>
    </alternativeName>
    <alternativeName>
        <fullName evidence="9">Enterochelin synthase D</fullName>
    </alternativeName>
</protein>
<dbReference type="InterPro" id="IPR008278">
    <property type="entry name" value="4-PPantetheinyl_Trfase_dom"/>
</dbReference>
<keyword evidence="7" id="KW-0259">Enterobactin biosynthesis</keyword>
<evidence type="ECO:0000256" key="9">
    <source>
        <dbReference type="ARBA" id="ARBA00031996"/>
    </source>
</evidence>
<evidence type="ECO:0000313" key="16">
    <source>
        <dbReference type="EMBL" id="KOC87689.1"/>
    </source>
</evidence>
<evidence type="ECO:0000256" key="12">
    <source>
        <dbReference type="PIRSR" id="PIRSR603542-1"/>
    </source>
</evidence>
<comment type="cofactor">
    <cofactor evidence="13">
        <name>Mg(2+)</name>
        <dbReference type="ChEBI" id="CHEBI:18420"/>
    </cofactor>
</comment>
<feature type="binding site" evidence="12">
    <location>
        <position position="176"/>
    </location>
    <ligand>
        <name>CoA</name>
        <dbReference type="ChEBI" id="CHEBI:57287"/>
    </ligand>
</feature>
<dbReference type="PANTHER" id="PTHR38096:SF1">
    <property type="entry name" value="ENTEROBACTIN SYNTHASE COMPONENT D"/>
    <property type="match status" value="1"/>
</dbReference>
<comment type="catalytic activity">
    <reaction evidence="10">
        <text>apo-[aryl-carrier protein] + CoA = holo-[aryl-carrier protein] + adenosine 3',5'-bisphosphate + H(+)</text>
        <dbReference type="Rhea" id="RHEA:48404"/>
        <dbReference type="Rhea" id="RHEA-COMP:15903"/>
        <dbReference type="Rhea" id="RHEA-COMP:17557"/>
        <dbReference type="ChEBI" id="CHEBI:15378"/>
        <dbReference type="ChEBI" id="CHEBI:29999"/>
        <dbReference type="ChEBI" id="CHEBI:57287"/>
        <dbReference type="ChEBI" id="CHEBI:58343"/>
        <dbReference type="ChEBI" id="CHEBI:64479"/>
    </reaction>
</comment>
<dbReference type="EMBL" id="JRXE01000034">
    <property type="protein sequence ID" value="KOC87689.1"/>
    <property type="molecule type" value="Genomic_DNA"/>
</dbReference>
<sequence length="249" mass="27891">MFTPFTAVDYPASRFISQLRQTTLHDFPWLSLTEIRFDLQQFDSALFSFYAIPQPAHLSQAVNKRRAEYLASRYAARIALTSLGISDFLLDNDADRAPIWPAGIIGSLSHTAQRAVIVCAAVRPQRMAGVDVELLMKADSALELSEIIVSADELIYLKQCGIPLTSALTLAFSLKESLYKAVYPQLRQFMDFHSAEVIALNGETGQARLRLTRDFSREFPAGRQFIGYFQQQQDEIITLVVDDVHPAGD</sequence>
<name>A0A0L7SWY4_9GAMM</name>
<dbReference type="Proteomes" id="UP000037088">
    <property type="component" value="Unassembled WGS sequence"/>
</dbReference>
<dbReference type="EMBL" id="JRXF01000033">
    <property type="protein sequence ID" value="KOC89861.1"/>
    <property type="molecule type" value="Genomic_DNA"/>
</dbReference>
<keyword evidence="13" id="KW-0479">Metal-binding</keyword>
<comment type="subunit">
    <text evidence="4">EntB, EntD, EntE, and EntF form a multienzyme complex called enterobactin synthase.</text>
</comment>
<evidence type="ECO:0000256" key="1">
    <source>
        <dbReference type="ARBA" id="ARBA00003937"/>
    </source>
</evidence>
<dbReference type="InterPro" id="IPR041354">
    <property type="entry name" value="4PPT_N"/>
</dbReference>
<feature type="binding site" evidence="12">
    <location>
        <position position="131"/>
    </location>
    <ligand>
        <name>CoA</name>
        <dbReference type="ChEBI" id="CHEBI:57287"/>
    </ligand>
</feature>
<evidence type="ECO:0000313" key="17">
    <source>
        <dbReference type="EMBL" id="KOC89861.1"/>
    </source>
</evidence>
<dbReference type="GO" id="GO:0000287">
    <property type="term" value="F:magnesium ion binding"/>
    <property type="evidence" value="ECO:0007669"/>
    <property type="project" value="InterPro"/>
</dbReference>
<dbReference type="SUPFAM" id="SSF56214">
    <property type="entry name" value="4'-phosphopantetheinyl transferase"/>
    <property type="match status" value="1"/>
</dbReference>
<dbReference type="PATRIC" id="fig|1560201.3.peg.4112"/>
<dbReference type="OrthoDB" id="8210607at2"/>
<feature type="domain" description="4'-phosphopantetheinyl transferase" evidence="14">
    <location>
        <begin position="129"/>
        <end position="212"/>
    </location>
</feature>
<gene>
    <name evidence="16" type="ORF">NG42_19410</name>
    <name evidence="17" type="ORF">NG43_17985</name>
</gene>
<evidence type="ECO:0000256" key="2">
    <source>
        <dbReference type="ARBA" id="ARBA00004993"/>
    </source>
</evidence>
<feature type="domain" description="4'-phosphopantetheinyl transferase N-terminal" evidence="15">
    <location>
        <begin position="56"/>
        <end position="119"/>
    </location>
</feature>
<evidence type="ECO:0000259" key="15">
    <source>
        <dbReference type="Pfam" id="PF17837"/>
    </source>
</evidence>
<dbReference type="Pfam" id="PF01648">
    <property type="entry name" value="ACPS"/>
    <property type="match status" value="1"/>
</dbReference>
<dbReference type="GO" id="GO:0008897">
    <property type="term" value="F:holo-[acyl-carrier-protein] synthase activity"/>
    <property type="evidence" value="ECO:0007669"/>
    <property type="project" value="InterPro"/>
</dbReference>
<feature type="binding site" evidence="12">
    <location>
        <position position="73"/>
    </location>
    <ligand>
        <name>CoA</name>
        <dbReference type="ChEBI" id="CHEBI:57287"/>
    </ligand>
</feature>
<evidence type="ECO:0000313" key="18">
    <source>
        <dbReference type="Proteomes" id="UP000036851"/>
    </source>
</evidence>
<evidence type="ECO:0000256" key="10">
    <source>
        <dbReference type="ARBA" id="ARBA00049176"/>
    </source>
</evidence>
<evidence type="ECO:0000256" key="7">
    <source>
        <dbReference type="ARBA" id="ARBA00023191"/>
    </source>
</evidence>
<feature type="binding site" evidence="13">
    <location>
        <position position="133"/>
    </location>
    <ligand>
        <name>Mg(2+)</name>
        <dbReference type="ChEBI" id="CHEBI:18420"/>
    </ligand>
</feature>
<evidence type="ECO:0000313" key="19">
    <source>
        <dbReference type="Proteomes" id="UP000037088"/>
    </source>
</evidence>
<dbReference type="GO" id="GO:0009239">
    <property type="term" value="P:enterobactin biosynthetic process"/>
    <property type="evidence" value="ECO:0007669"/>
    <property type="project" value="UniProtKB-UniPathway"/>
</dbReference>
<dbReference type="PANTHER" id="PTHR38096">
    <property type="entry name" value="ENTEROBACTIN SYNTHASE COMPONENT D"/>
    <property type="match status" value="1"/>
</dbReference>
<accession>A0A0L7SWY4</accession>
<keyword evidence="13" id="KW-0460">Magnesium</keyword>